<dbReference type="HAMAP" id="MF_00948">
    <property type="entry name" value="NusG"/>
    <property type="match status" value="1"/>
</dbReference>
<dbReference type="CDD" id="cd09891">
    <property type="entry name" value="NGN_Bact_1"/>
    <property type="match status" value="1"/>
</dbReference>
<evidence type="ECO:0000256" key="5">
    <source>
        <dbReference type="HAMAP-Rule" id="MF_00948"/>
    </source>
</evidence>
<comment type="caution">
    <text evidence="10">The sequence shown here is derived from an EMBL/GenBank/DDBJ whole genome shotgun (WGS) entry which is preliminary data.</text>
</comment>
<dbReference type="InterPro" id="IPR006645">
    <property type="entry name" value="NGN-like_dom"/>
</dbReference>
<dbReference type="PANTHER" id="PTHR30265">
    <property type="entry name" value="RHO-INTERACTING TRANSCRIPTION TERMINATION FACTOR NUSG"/>
    <property type="match status" value="1"/>
</dbReference>
<dbReference type="SUPFAM" id="SSF50104">
    <property type="entry name" value="Translation proteins SH3-like domain"/>
    <property type="match status" value="1"/>
</dbReference>
<dbReference type="OrthoDB" id="9809075at2"/>
<gene>
    <name evidence="5" type="primary">nusG</name>
    <name evidence="10" type="ORF">CDO51_03070</name>
</gene>
<dbReference type="GO" id="GO:0005829">
    <property type="term" value="C:cytosol"/>
    <property type="evidence" value="ECO:0007669"/>
    <property type="project" value="UniProtKB-ARBA"/>
</dbReference>
<keyword evidence="11" id="KW-1185">Reference proteome</keyword>
<dbReference type="Proteomes" id="UP000214588">
    <property type="component" value="Unassembled WGS sequence"/>
</dbReference>
<reference evidence="10 11" key="1">
    <citation type="submission" date="2017-06" db="EMBL/GenBank/DDBJ databases">
        <title>Draft Genome Sequence of Natranaerobius trueperi halophilic, alkalithermophilic bacteria from soda lakes.</title>
        <authorList>
            <person name="Zhao B."/>
        </authorList>
    </citation>
    <scope>NUCLEOTIDE SEQUENCE [LARGE SCALE GENOMIC DNA]</scope>
    <source>
        <strain evidence="10 11">DSM 18760</strain>
    </source>
</reference>
<dbReference type="RefSeq" id="WP_089022884.1">
    <property type="nucleotide sequence ID" value="NZ_NIQC01000004.1"/>
</dbReference>
<dbReference type="InterPro" id="IPR043425">
    <property type="entry name" value="NusG-like"/>
</dbReference>
<evidence type="ECO:0000313" key="11">
    <source>
        <dbReference type="Proteomes" id="UP000214588"/>
    </source>
</evidence>
<evidence type="ECO:0000259" key="9">
    <source>
        <dbReference type="SMART" id="SM00739"/>
    </source>
</evidence>
<organism evidence="10 11">
    <name type="scientific">Natranaerobius trueperi</name>
    <dbReference type="NCBI Taxonomy" id="759412"/>
    <lineage>
        <taxon>Bacteria</taxon>
        <taxon>Bacillati</taxon>
        <taxon>Bacillota</taxon>
        <taxon>Clostridia</taxon>
        <taxon>Natranaerobiales</taxon>
        <taxon>Natranaerobiaceae</taxon>
        <taxon>Natranaerobius</taxon>
    </lineage>
</organism>
<dbReference type="GO" id="GO:0006354">
    <property type="term" value="P:DNA-templated transcription elongation"/>
    <property type="evidence" value="ECO:0007669"/>
    <property type="project" value="UniProtKB-UniRule"/>
</dbReference>
<evidence type="ECO:0000256" key="3">
    <source>
        <dbReference type="ARBA" id="ARBA00023015"/>
    </source>
</evidence>
<dbReference type="Gene3D" id="3.30.70.940">
    <property type="entry name" value="NusG, N-terminal domain"/>
    <property type="match status" value="1"/>
</dbReference>
<dbReference type="GO" id="GO:0032784">
    <property type="term" value="P:regulation of DNA-templated transcription elongation"/>
    <property type="evidence" value="ECO:0007669"/>
    <property type="project" value="InterPro"/>
</dbReference>
<dbReference type="Gene3D" id="2.30.30.30">
    <property type="match status" value="1"/>
</dbReference>
<dbReference type="GO" id="GO:0031564">
    <property type="term" value="P:transcription antitermination"/>
    <property type="evidence" value="ECO:0007669"/>
    <property type="project" value="UniProtKB-UniRule"/>
</dbReference>
<dbReference type="PRINTS" id="PR00338">
    <property type="entry name" value="NUSGTNSCPFCT"/>
</dbReference>
<dbReference type="InterPro" id="IPR001062">
    <property type="entry name" value="Transcrpt_antiterm_NusG"/>
</dbReference>
<evidence type="ECO:0000259" key="8">
    <source>
        <dbReference type="SMART" id="SM00738"/>
    </source>
</evidence>
<dbReference type="EMBL" id="NIQC01000004">
    <property type="protein sequence ID" value="OWZ84554.1"/>
    <property type="molecule type" value="Genomic_DNA"/>
</dbReference>
<dbReference type="InterPro" id="IPR036735">
    <property type="entry name" value="NGN_dom_sf"/>
</dbReference>
<evidence type="ECO:0000256" key="7">
    <source>
        <dbReference type="RuleBase" id="RU000538"/>
    </source>
</evidence>
<dbReference type="FunFam" id="2.30.30.30:FF:000002">
    <property type="entry name" value="Transcription termination/antitermination factor NusG"/>
    <property type="match status" value="1"/>
</dbReference>
<keyword evidence="3 5" id="KW-0805">Transcription regulation</keyword>
<dbReference type="SMART" id="SM00738">
    <property type="entry name" value="NGN"/>
    <property type="match status" value="1"/>
</dbReference>
<proteinExistence type="inferred from homology"/>
<keyword evidence="2 5" id="KW-0889">Transcription antitermination</keyword>
<name>A0A226C1S8_9FIRM</name>
<dbReference type="Pfam" id="PF00467">
    <property type="entry name" value="KOW"/>
    <property type="match status" value="1"/>
</dbReference>
<evidence type="ECO:0000256" key="1">
    <source>
        <dbReference type="ARBA" id="ARBA00022472"/>
    </source>
</evidence>
<dbReference type="InterPro" id="IPR014722">
    <property type="entry name" value="Rib_uL2_dom2"/>
</dbReference>
<feature type="domain" description="KOW" evidence="9">
    <location>
        <begin position="120"/>
        <end position="147"/>
    </location>
</feature>
<dbReference type="SMART" id="SM00739">
    <property type="entry name" value="KOW"/>
    <property type="match status" value="1"/>
</dbReference>
<dbReference type="PROSITE" id="PS01014">
    <property type="entry name" value="NUSG"/>
    <property type="match status" value="1"/>
</dbReference>
<comment type="function">
    <text evidence="5 7">Participates in transcription elongation, termination and antitermination.</text>
</comment>
<comment type="similarity">
    <text evidence="5 7">Belongs to the NusG family.</text>
</comment>
<dbReference type="GO" id="GO:0006353">
    <property type="term" value="P:DNA-templated transcription termination"/>
    <property type="evidence" value="ECO:0007669"/>
    <property type="project" value="UniProtKB-UniRule"/>
</dbReference>
<evidence type="ECO:0000313" key="10">
    <source>
        <dbReference type="EMBL" id="OWZ84554.1"/>
    </source>
</evidence>
<protein>
    <recommendedName>
        <fullName evidence="5 6">Transcription termination/antitermination protein NusG</fullName>
    </recommendedName>
</protein>
<dbReference type="AlphaFoldDB" id="A0A226C1S8"/>
<dbReference type="SUPFAM" id="SSF82679">
    <property type="entry name" value="N-utilization substance G protein NusG, N-terminal domain"/>
    <property type="match status" value="1"/>
</dbReference>
<dbReference type="PANTHER" id="PTHR30265:SF2">
    <property type="entry name" value="TRANSCRIPTION TERMINATION_ANTITERMINATION PROTEIN NUSG"/>
    <property type="match status" value="1"/>
</dbReference>
<dbReference type="InterPro" id="IPR008991">
    <property type="entry name" value="Translation_prot_SH3-like_sf"/>
</dbReference>
<keyword evidence="1 5" id="KW-0806">Transcription termination</keyword>
<dbReference type="Pfam" id="PF02357">
    <property type="entry name" value="NusG"/>
    <property type="match status" value="1"/>
</dbReference>
<evidence type="ECO:0000256" key="2">
    <source>
        <dbReference type="ARBA" id="ARBA00022814"/>
    </source>
</evidence>
<sequence length="174" mass="20015">MENNWFVVHTYSGYENKVKTNLEKRVDSMGMNDKIFRVIVPTETQVNIKDGRRKEQEKKVFPGYVLVEMVLDDDSWYVVRNTPGVTGFVGSGTKPVPLSQDEVAGIMKQMGYEEPRKDVDLEVNDEVKILEGPFENFNGKIEEVYPDKEKIKVTVSMFGRETPVELDFDQVKQV</sequence>
<dbReference type="NCBIfam" id="TIGR00922">
    <property type="entry name" value="nusG"/>
    <property type="match status" value="1"/>
</dbReference>
<keyword evidence="4 5" id="KW-0804">Transcription</keyword>
<dbReference type="CDD" id="cd06091">
    <property type="entry name" value="KOW_NusG"/>
    <property type="match status" value="1"/>
</dbReference>
<dbReference type="FunFam" id="3.30.70.940:FF:000002">
    <property type="entry name" value="Transcription termination/antitermination protein NusG"/>
    <property type="match status" value="1"/>
</dbReference>
<dbReference type="InterPro" id="IPR047050">
    <property type="entry name" value="NGN"/>
</dbReference>
<evidence type="ECO:0000256" key="4">
    <source>
        <dbReference type="ARBA" id="ARBA00023163"/>
    </source>
</evidence>
<feature type="domain" description="NusG-like N-terminal" evidence="8">
    <location>
        <begin position="2"/>
        <end position="110"/>
    </location>
</feature>
<evidence type="ECO:0000256" key="6">
    <source>
        <dbReference type="NCBIfam" id="TIGR00922"/>
    </source>
</evidence>
<accession>A0A226C1S8</accession>
<dbReference type="InterPro" id="IPR005824">
    <property type="entry name" value="KOW"/>
</dbReference>
<dbReference type="InterPro" id="IPR015869">
    <property type="entry name" value="Transcrpt_antiterm_NusG_bac_CS"/>
</dbReference>